<evidence type="ECO:0000256" key="4">
    <source>
        <dbReference type="ARBA" id="ARBA00023136"/>
    </source>
</evidence>
<keyword evidence="4 5" id="KW-0472">Membrane</keyword>
<comment type="caution">
    <text evidence="6">The sequence shown here is derived from an EMBL/GenBank/DDBJ whole genome shotgun (WGS) entry which is preliminary data.</text>
</comment>
<feature type="transmembrane region" description="Helical" evidence="5">
    <location>
        <begin position="112"/>
        <end position="134"/>
    </location>
</feature>
<feature type="transmembrane region" description="Helical" evidence="5">
    <location>
        <begin position="58"/>
        <end position="75"/>
    </location>
</feature>
<dbReference type="Gene3D" id="1.20.1530.20">
    <property type="match status" value="1"/>
</dbReference>
<protein>
    <recommendedName>
        <fullName evidence="7">Pantothenates transporter PanS</fullName>
    </recommendedName>
</protein>
<evidence type="ECO:0008006" key="7">
    <source>
        <dbReference type="Google" id="ProtNLM"/>
    </source>
</evidence>
<feature type="transmembrane region" description="Helical" evidence="5">
    <location>
        <begin position="146"/>
        <end position="167"/>
    </location>
</feature>
<proteinExistence type="predicted"/>
<gene>
    <name evidence="6" type="ORF">SDC9_92990</name>
</gene>
<dbReference type="AlphaFoldDB" id="A0A644ZZT6"/>
<sequence length="303" mass="33349">MQKFLEKYLLPVAMIIGIAFHNQLAVLSPVTPYLLSLMLFITYCRISWSDIHLTRLHYILLAIQYVGSASVYLALRQLNETLAQAAMICVLAPTATSAPVVAGILGGNIASVAAFSLFSNLSVAFIAPLYLSLIGQTGSEVPFITSFWYIFRKVVPIIVFPFFIALLLRKVSPKAHQKIRSAQIVSFYLWATALTIVIGNVVNFVIAQGGGKYTLEIIIGIISLIICLLQFVTGRKIGSKFDRTIAGGQGLGQKNTVLAIWLTQTYLNPVASLGPGLYVLWQNLVNSYQIWRKKAVPQNPKTK</sequence>
<reference evidence="6" key="1">
    <citation type="submission" date="2019-08" db="EMBL/GenBank/DDBJ databases">
        <authorList>
            <person name="Kucharzyk K."/>
            <person name="Murdoch R.W."/>
            <person name="Higgins S."/>
            <person name="Loffler F."/>
        </authorList>
    </citation>
    <scope>NUCLEOTIDE SEQUENCE</scope>
</reference>
<dbReference type="GO" id="GO:0016020">
    <property type="term" value="C:membrane"/>
    <property type="evidence" value="ECO:0007669"/>
    <property type="project" value="UniProtKB-SubCell"/>
</dbReference>
<dbReference type="EMBL" id="VSSQ01011218">
    <property type="protein sequence ID" value="MPM46292.1"/>
    <property type="molecule type" value="Genomic_DNA"/>
</dbReference>
<keyword evidence="2 5" id="KW-0812">Transmembrane</keyword>
<comment type="subcellular location">
    <subcellularLocation>
        <location evidence="1">Membrane</location>
        <topology evidence="1">Multi-pass membrane protein</topology>
    </subcellularLocation>
</comment>
<evidence type="ECO:0000256" key="3">
    <source>
        <dbReference type="ARBA" id="ARBA00022989"/>
    </source>
</evidence>
<feature type="transmembrane region" description="Helical" evidence="5">
    <location>
        <begin position="213"/>
        <end position="233"/>
    </location>
</feature>
<accession>A0A644ZZT6</accession>
<dbReference type="Pfam" id="PF01758">
    <property type="entry name" value="SBF"/>
    <property type="match status" value="1"/>
</dbReference>
<name>A0A644ZZT6_9ZZZZ</name>
<evidence type="ECO:0000256" key="2">
    <source>
        <dbReference type="ARBA" id="ARBA00022692"/>
    </source>
</evidence>
<evidence type="ECO:0000256" key="5">
    <source>
        <dbReference type="SAM" id="Phobius"/>
    </source>
</evidence>
<dbReference type="InterPro" id="IPR002657">
    <property type="entry name" value="BilAc:Na_symport/Acr3"/>
</dbReference>
<evidence type="ECO:0000313" key="6">
    <source>
        <dbReference type="EMBL" id="MPM46292.1"/>
    </source>
</evidence>
<organism evidence="6">
    <name type="scientific">bioreactor metagenome</name>
    <dbReference type="NCBI Taxonomy" id="1076179"/>
    <lineage>
        <taxon>unclassified sequences</taxon>
        <taxon>metagenomes</taxon>
        <taxon>ecological metagenomes</taxon>
    </lineage>
</organism>
<evidence type="ECO:0000256" key="1">
    <source>
        <dbReference type="ARBA" id="ARBA00004141"/>
    </source>
</evidence>
<feature type="transmembrane region" description="Helical" evidence="5">
    <location>
        <begin position="187"/>
        <end position="207"/>
    </location>
</feature>
<keyword evidence="3 5" id="KW-1133">Transmembrane helix</keyword>
<dbReference type="InterPro" id="IPR038770">
    <property type="entry name" value="Na+/solute_symporter_sf"/>
</dbReference>
<feature type="transmembrane region" description="Helical" evidence="5">
    <location>
        <begin position="81"/>
        <end position="105"/>
    </location>
</feature>